<evidence type="ECO:0000256" key="4">
    <source>
        <dbReference type="ARBA" id="ARBA00022840"/>
    </source>
</evidence>
<dbReference type="KEGG" id="uli:ETAA1_15690"/>
<dbReference type="Gene3D" id="1.10.510.10">
    <property type="entry name" value="Transferase(Phosphotransferase) domain 1"/>
    <property type="match status" value="1"/>
</dbReference>
<dbReference type="Proteomes" id="UP000319576">
    <property type="component" value="Chromosome"/>
</dbReference>
<dbReference type="GO" id="GO:0005524">
    <property type="term" value="F:ATP binding"/>
    <property type="evidence" value="ECO:0007669"/>
    <property type="project" value="UniProtKB-KW"/>
</dbReference>
<evidence type="ECO:0000259" key="7">
    <source>
        <dbReference type="PROSITE" id="PS50110"/>
    </source>
</evidence>
<keyword evidence="3 8" id="KW-0418">Kinase</keyword>
<evidence type="ECO:0000259" key="6">
    <source>
        <dbReference type="PROSITE" id="PS50011"/>
    </source>
</evidence>
<dbReference type="InterPro" id="IPR001789">
    <property type="entry name" value="Sig_transdc_resp-reg_receiver"/>
</dbReference>
<dbReference type="InterPro" id="IPR011009">
    <property type="entry name" value="Kinase-like_dom_sf"/>
</dbReference>
<dbReference type="GO" id="GO:0000160">
    <property type="term" value="P:phosphorelay signal transduction system"/>
    <property type="evidence" value="ECO:0007669"/>
    <property type="project" value="InterPro"/>
</dbReference>
<feature type="modified residue" description="4-aspartylphosphate" evidence="5">
    <location>
        <position position="419"/>
    </location>
</feature>
<dbReference type="AlphaFoldDB" id="A0A517XQ54"/>
<dbReference type="RefSeq" id="WP_145235913.1">
    <property type="nucleotide sequence ID" value="NZ_CP036273.1"/>
</dbReference>
<sequence>MSTSFDATGIGQFAVKLNLASEAQVRDLLAELDDPGAPGEEMIRLMERKGVITPWQGGKVRKGDTDGYYLGGYRILYKIASGSFGRVYRGDDPRTGQVVAVKVLRNKWTMDKQKVDLFVREGKLGMTLRHQNVVSMLAVGQDPKTGQYYLVMEFVEGGNLRDLISIRKKIGVDESLRIMEECAAGLGGAFAKGLTHRDIKPTNILIASQGVAKLVDFGLAEITTMGGSVQLQKQSDKDDDVAVDRTVDYAGLEKATASKPGDVRSDIYFLGTVLYEMVTGEPLMPVTKDKQARMAARRYQQVEDTLANGGPAHGMPAELQRLIAKMVAFDPIRRYQTPAELVNAIQECRAKLGIGSVLAVRSRTAEGPHTLFVVEGNAKLQDAFREKFKAHGYRVLMSIDPGQPLRRFQQQPYHALIVDAGTVGEDGVEAYSRVLKEADTIGVDLAAILILNEEQESLRHRARQHKHGVVLIRPVTMKQLLEKLYELAPPPQAANTAEAG</sequence>
<dbReference type="CDD" id="cd14014">
    <property type="entry name" value="STKc_PknB_like"/>
    <property type="match status" value="1"/>
</dbReference>
<evidence type="ECO:0000256" key="2">
    <source>
        <dbReference type="ARBA" id="ARBA00022741"/>
    </source>
</evidence>
<dbReference type="PROSITE" id="PS00108">
    <property type="entry name" value="PROTEIN_KINASE_ST"/>
    <property type="match status" value="1"/>
</dbReference>
<dbReference type="Gene3D" id="3.40.50.2300">
    <property type="match status" value="1"/>
</dbReference>
<name>A0A517XQ54_9BACT</name>
<dbReference type="EC" id="2.7.11.1" evidence="8"/>
<feature type="domain" description="Protein kinase" evidence="6">
    <location>
        <begin position="73"/>
        <end position="352"/>
    </location>
</feature>
<keyword evidence="9" id="KW-1185">Reference proteome</keyword>
<evidence type="ECO:0000256" key="1">
    <source>
        <dbReference type="ARBA" id="ARBA00022679"/>
    </source>
</evidence>
<dbReference type="PROSITE" id="PS50110">
    <property type="entry name" value="RESPONSE_REGULATORY"/>
    <property type="match status" value="1"/>
</dbReference>
<evidence type="ECO:0000313" key="8">
    <source>
        <dbReference type="EMBL" id="QDU19639.1"/>
    </source>
</evidence>
<dbReference type="InterPro" id="IPR011006">
    <property type="entry name" value="CheY-like_superfamily"/>
</dbReference>
<dbReference type="Pfam" id="PF00069">
    <property type="entry name" value="Pkinase"/>
    <property type="match status" value="1"/>
</dbReference>
<dbReference type="SUPFAM" id="SSF52172">
    <property type="entry name" value="CheY-like"/>
    <property type="match status" value="1"/>
</dbReference>
<dbReference type="EMBL" id="CP036273">
    <property type="protein sequence ID" value="QDU19639.1"/>
    <property type="molecule type" value="Genomic_DNA"/>
</dbReference>
<dbReference type="InterPro" id="IPR008271">
    <property type="entry name" value="Ser/Thr_kinase_AS"/>
</dbReference>
<keyword evidence="2" id="KW-0547">Nucleotide-binding</keyword>
<dbReference type="InterPro" id="IPR000719">
    <property type="entry name" value="Prot_kinase_dom"/>
</dbReference>
<dbReference type="PROSITE" id="PS50011">
    <property type="entry name" value="PROTEIN_KINASE_DOM"/>
    <property type="match status" value="1"/>
</dbReference>
<dbReference type="SUPFAM" id="SSF56112">
    <property type="entry name" value="Protein kinase-like (PK-like)"/>
    <property type="match status" value="1"/>
</dbReference>
<proteinExistence type="predicted"/>
<dbReference type="GO" id="GO:0004674">
    <property type="term" value="F:protein serine/threonine kinase activity"/>
    <property type="evidence" value="ECO:0007669"/>
    <property type="project" value="UniProtKB-EC"/>
</dbReference>
<keyword evidence="4" id="KW-0067">ATP-binding</keyword>
<dbReference type="PANTHER" id="PTHR43289:SF34">
    <property type="entry name" value="SERINE_THREONINE-PROTEIN KINASE YBDM-RELATED"/>
    <property type="match status" value="1"/>
</dbReference>
<accession>A0A517XQ54</accession>
<dbReference type="OrthoDB" id="7806016at2"/>
<feature type="domain" description="Response regulatory" evidence="7">
    <location>
        <begin position="370"/>
        <end position="488"/>
    </location>
</feature>
<dbReference type="PANTHER" id="PTHR43289">
    <property type="entry name" value="MITOGEN-ACTIVATED PROTEIN KINASE KINASE KINASE 20-RELATED"/>
    <property type="match status" value="1"/>
</dbReference>
<evidence type="ECO:0000256" key="5">
    <source>
        <dbReference type="PROSITE-ProRule" id="PRU00169"/>
    </source>
</evidence>
<evidence type="ECO:0000313" key="9">
    <source>
        <dbReference type="Proteomes" id="UP000319576"/>
    </source>
</evidence>
<keyword evidence="5" id="KW-0597">Phosphoprotein</keyword>
<reference evidence="8 9" key="1">
    <citation type="submission" date="2019-02" db="EMBL/GenBank/DDBJ databases">
        <title>Deep-cultivation of Planctomycetes and their phenomic and genomic characterization uncovers novel biology.</title>
        <authorList>
            <person name="Wiegand S."/>
            <person name="Jogler M."/>
            <person name="Boedeker C."/>
            <person name="Pinto D."/>
            <person name="Vollmers J."/>
            <person name="Rivas-Marin E."/>
            <person name="Kohn T."/>
            <person name="Peeters S.H."/>
            <person name="Heuer A."/>
            <person name="Rast P."/>
            <person name="Oberbeckmann S."/>
            <person name="Bunk B."/>
            <person name="Jeske O."/>
            <person name="Meyerdierks A."/>
            <person name="Storesund J.E."/>
            <person name="Kallscheuer N."/>
            <person name="Luecker S."/>
            <person name="Lage O.M."/>
            <person name="Pohl T."/>
            <person name="Merkel B.J."/>
            <person name="Hornburger P."/>
            <person name="Mueller R.-W."/>
            <person name="Bruemmer F."/>
            <person name="Labrenz M."/>
            <person name="Spormann A.M."/>
            <person name="Op den Camp H."/>
            <person name="Overmann J."/>
            <person name="Amann R."/>
            <person name="Jetten M.S.M."/>
            <person name="Mascher T."/>
            <person name="Medema M.H."/>
            <person name="Devos D.P."/>
            <person name="Kaster A.-K."/>
            <person name="Ovreas L."/>
            <person name="Rohde M."/>
            <person name="Galperin M.Y."/>
            <person name="Jogler C."/>
        </authorList>
    </citation>
    <scope>NUCLEOTIDE SEQUENCE [LARGE SCALE GENOMIC DNA]</scope>
    <source>
        <strain evidence="8 9">ETA_A1</strain>
    </source>
</reference>
<organism evidence="8 9">
    <name type="scientific">Urbifossiella limnaea</name>
    <dbReference type="NCBI Taxonomy" id="2528023"/>
    <lineage>
        <taxon>Bacteria</taxon>
        <taxon>Pseudomonadati</taxon>
        <taxon>Planctomycetota</taxon>
        <taxon>Planctomycetia</taxon>
        <taxon>Gemmatales</taxon>
        <taxon>Gemmataceae</taxon>
        <taxon>Urbifossiella</taxon>
    </lineage>
</organism>
<keyword evidence="1 8" id="KW-0808">Transferase</keyword>
<gene>
    <name evidence="8" type="primary">prkC_8</name>
    <name evidence="8" type="ORF">ETAA1_15690</name>
</gene>
<protein>
    <submittedName>
        <fullName evidence="8">Serine/threonine-protein kinase PrkC</fullName>
        <ecNumber evidence="8">2.7.11.1</ecNumber>
    </submittedName>
</protein>
<evidence type="ECO:0000256" key="3">
    <source>
        <dbReference type="ARBA" id="ARBA00022777"/>
    </source>
</evidence>
<dbReference type="SMART" id="SM00220">
    <property type="entry name" value="S_TKc"/>
    <property type="match status" value="1"/>
</dbReference>